<dbReference type="PANTHER" id="PTHR44936:SF10">
    <property type="entry name" value="SENSOR PROTEIN RSTB"/>
    <property type="match status" value="1"/>
</dbReference>
<dbReference type="CDD" id="cd00082">
    <property type="entry name" value="HisKA"/>
    <property type="match status" value="1"/>
</dbReference>
<dbReference type="Pfam" id="PF00512">
    <property type="entry name" value="HisKA"/>
    <property type="match status" value="1"/>
</dbReference>
<dbReference type="Proteomes" id="UP000480350">
    <property type="component" value="Unassembled WGS sequence"/>
</dbReference>
<keyword evidence="10" id="KW-0472">Membrane</keyword>
<dbReference type="Gene3D" id="1.10.287.130">
    <property type="match status" value="1"/>
</dbReference>
<protein>
    <recommendedName>
        <fullName evidence="3">histidine kinase</fullName>
        <ecNumber evidence="3">2.7.13.3</ecNumber>
    </recommendedName>
</protein>
<keyword evidence="4" id="KW-1003">Cell membrane</keyword>
<dbReference type="PROSITE" id="PS50109">
    <property type="entry name" value="HIS_KIN"/>
    <property type="match status" value="1"/>
</dbReference>
<evidence type="ECO:0000256" key="6">
    <source>
        <dbReference type="ARBA" id="ARBA00022679"/>
    </source>
</evidence>
<dbReference type="RefSeq" id="WP_160762550.1">
    <property type="nucleotide sequence ID" value="NZ_WUPT01000001.1"/>
</dbReference>
<reference evidence="13 14" key="1">
    <citation type="submission" date="2019-12" db="EMBL/GenBank/DDBJ databases">
        <authorList>
            <person name="Lee S.D."/>
        </authorList>
    </citation>
    <scope>NUCLEOTIDE SEQUENCE [LARGE SCALE GENOMIC DNA]</scope>
    <source>
        <strain evidence="13 14">GH1-50</strain>
    </source>
</reference>
<feature type="transmembrane region" description="Helical" evidence="10">
    <location>
        <begin position="46"/>
        <end position="67"/>
    </location>
</feature>
<evidence type="ECO:0000256" key="8">
    <source>
        <dbReference type="ARBA" id="ARBA00022777"/>
    </source>
</evidence>
<dbReference type="GO" id="GO:0005886">
    <property type="term" value="C:plasma membrane"/>
    <property type="evidence" value="ECO:0007669"/>
    <property type="project" value="UniProtKB-SubCell"/>
</dbReference>
<dbReference type="InterPro" id="IPR050980">
    <property type="entry name" value="2C_sensor_his_kinase"/>
</dbReference>
<feature type="domain" description="Histidine kinase" evidence="11">
    <location>
        <begin position="128"/>
        <end position="325"/>
    </location>
</feature>
<evidence type="ECO:0000313" key="14">
    <source>
        <dbReference type="Proteomes" id="UP000480350"/>
    </source>
</evidence>
<evidence type="ECO:0000256" key="4">
    <source>
        <dbReference type="ARBA" id="ARBA00022475"/>
    </source>
</evidence>
<dbReference type="InterPro" id="IPR036890">
    <property type="entry name" value="HATPase_C_sf"/>
</dbReference>
<evidence type="ECO:0000259" key="12">
    <source>
        <dbReference type="PROSITE" id="PS50885"/>
    </source>
</evidence>
<feature type="transmembrane region" description="Helical" evidence="10">
    <location>
        <begin position="12"/>
        <end position="34"/>
    </location>
</feature>
<reference evidence="13 14" key="2">
    <citation type="submission" date="2020-03" db="EMBL/GenBank/DDBJ databases">
        <title>Kangsaoukella pontilimi gen. nov., sp. nov., a new member of the family Rhodobacteraceae isolated from a tidal mudflat.</title>
        <authorList>
            <person name="Kim I.S."/>
        </authorList>
    </citation>
    <scope>NUCLEOTIDE SEQUENCE [LARGE SCALE GENOMIC DNA]</scope>
    <source>
        <strain evidence="13 14">GH1-50</strain>
    </source>
</reference>
<evidence type="ECO:0000259" key="11">
    <source>
        <dbReference type="PROSITE" id="PS50109"/>
    </source>
</evidence>
<evidence type="ECO:0000256" key="9">
    <source>
        <dbReference type="ARBA" id="ARBA00022840"/>
    </source>
</evidence>
<dbReference type="SUPFAM" id="SSF47384">
    <property type="entry name" value="Homodimeric domain of signal transducing histidine kinase"/>
    <property type="match status" value="1"/>
</dbReference>
<dbReference type="Pfam" id="PF02518">
    <property type="entry name" value="HATPase_c"/>
    <property type="match status" value="1"/>
</dbReference>
<accession>A0A7C9J176</accession>
<dbReference type="SMART" id="SM00387">
    <property type="entry name" value="HATPase_c"/>
    <property type="match status" value="1"/>
</dbReference>
<comment type="catalytic activity">
    <reaction evidence="1">
        <text>ATP + protein L-histidine = ADP + protein N-phospho-L-histidine.</text>
        <dbReference type="EC" id="2.7.13.3"/>
    </reaction>
</comment>
<comment type="caution">
    <text evidence="13">The sequence shown here is derived from an EMBL/GenBank/DDBJ whole genome shotgun (WGS) entry which is preliminary data.</text>
</comment>
<evidence type="ECO:0000313" key="13">
    <source>
        <dbReference type="EMBL" id="MXQ06621.1"/>
    </source>
</evidence>
<dbReference type="InterPro" id="IPR003661">
    <property type="entry name" value="HisK_dim/P_dom"/>
</dbReference>
<keyword evidence="9" id="KW-0067">ATP-binding</keyword>
<keyword evidence="7" id="KW-0547">Nucleotide-binding</keyword>
<dbReference type="InterPro" id="IPR036097">
    <property type="entry name" value="HisK_dim/P_sf"/>
</dbReference>
<dbReference type="EC" id="2.7.13.3" evidence="3"/>
<evidence type="ECO:0000256" key="7">
    <source>
        <dbReference type="ARBA" id="ARBA00022741"/>
    </source>
</evidence>
<dbReference type="InterPro" id="IPR004358">
    <property type="entry name" value="Sig_transdc_His_kin-like_C"/>
</dbReference>
<organism evidence="13 14">
    <name type="scientific">Kangsaoukella pontilimi</name>
    <dbReference type="NCBI Taxonomy" id="2691042"/>
    <lineage>
        <taxon>Bacteria</taxon>
        <taxon>Pseudomonadati</taxon>
        <taxon>Pseudomonadota</taxon>
        <taxon>Alphaproteobacteria</taxon>
        <taxon>Rhodobacterales</taxon>
        <taxon>Paracoccaceae</taxon>
        <taxon>Kangsaoukella</taxon>
    </lineage>
</organism>
<dbReference type="AlphaFoldDB" id="A0A7C9J176"/>
<dbReference type="SUPFAM" id="SSF55874">
    <property type="entry name" value="ATPase domain of HSP90 chaperone/DNA topoisomerase II/histidine kinase"/>
    <property type="match status" value="1"/>
</dbReference>
<dbReference type="SMART" id="SM00388">
    <property type="entry name" value="HisKA"/>
    <property type="match status" value="1"/>
</dbReference>
<keyword evidence="8 13" id="KW-0418">Kinase</keyword>
<dbReference type="PROSITE" id="PS50885">
    <property type="entry name" value="HAMP"/>
    <property type="match status" value="1"/>
</dbReference>
<gene>
    <name evidence="13" type="ORF">GQ651_02055</name>
</gene>
<keyword evidence="14" id="KW-1185">Reference proteome</keyword>
<dbReference type="InterPro" id="IPR003660">
    <property type="entry name" value="HAMP_dom"/>
</dbReference>
<dbReference type="GO" id="GO:0005524">
    <property type="term" value="F:ATP binding"/>
    <property type="evidence" value="ECO:0007669"/>
    <property type="project" value="UniProtKB-KW"/>
</dbReference>
<keyword evidence="10" id="KW-1133">Transmembrane helix</keyword>
<keyword evidence="5" id="KW-0597">Phosphoprotein</keyword>
<evidence type="ECO:0000256" key="2">
    <source>
        <dbReference type="ARBA" id="ARBA00004651"/>
    </source>
</evidence>
<evidence type="ECO:0000256" key="3">
    <source>
        <dbReference type="ARBA" id="ARBA00012438"/>
    </source>
</evidence>
<keyword evidence="10" id="KW-0812">Transmembrane</keyword>
<feature type="domain" description="HAMP" evidence="12">
    <location>
        <begin position="68"/>
        <end position="120"/>
    </location>
</feature>
<keyword evidence="6" id="KW-0808">Transferase</keyword>
<dbReference type="PANTHER" id="PTHR44936">
    <property type="entry name" value="SENSOR PROTEIN CREC"/>
    <property type="match status" value="1"/>
</dbReference>
<evidence type="ECO:0000256" key="1">
    <source>
        <dbReference type="ARBA" id="ARBA00000085"/>
    </source>
</evidence>
<proteinExistence type="predicted"/>
<dbReference type="Gene3D" id="3.30.565.10">
    <property type="entry name" value="Histidine kinase-like ATPase, C-terminal domain"/>
    <property type="match status" value="1"/>
</dbReference>
<dbReference type="GO" id="GO:0000155">
    <property type="term" value="F:phosphorelay sensor kinase activity"/>
    <property type="evidence" value="ECO:0007669"/>
    <property type="project" value="InterPro"/>
</dbReference>
<dbReference type="PRINTS" id="PR00344">
    <property type="entry name" value="BCTRLSENSOR"/>
</dbReference>
<dbReference type="InterPro" id="IPR005467">
    <property type="entry name" value="His_kinase_dom"/>
</dbReference>
<evidence type="ECO:0000256" key="10">
    <source>
        <dbReference type="SAM" id="Phobius"/>
    </source>
</evidence>
<dbReference type="InterPro" id="IPR003594">
    <property type="entry name" value="HATPase_dom"/>
</dbReference>
<evidence type="ECO:0000256" key="5">
    <source>
        <dbReference type="ARBA" id="ARBA00022553"/>
    </source>
</evidence>
<name>A0A7C9J176_9RHOB</name>
<comment type="subcellular location">
    <subcellularLocation>
        <location evidence="2">Cell membrane</location>
        <topology evidence="2">Multi-pass membrane protein</topology>
    </subcellularLocation>
</comment>
<dbReference type="EMBL" id="WUPT01000001">
    <property type="protein sequence ID" value="MXQ06621.1"/>
    <property type="molecule type" value="Genomic_DNA"/>
</dbReference>
<sequence>MRARLRRKWRPPLSLVLGGSLLAVLVLPVLGVFAVELLTPATGRRWAVGIVVLGAGAATLVLGYLLWRLILSPVRALGAQAAAIKTGSPVLALGRAGTPEISEVAELVLDMAETLTARELAVRSYTDHVTHELKTPLTAIRGAAELLEGDDTASDETRHLARTILDAEARAERLLAAARQVVAARTPAHRGTSRLSDGLAAWRERFPDLAFSVDGGEVALPIALSGLDIAVGHLAQNAIAAGASRLVLRASQADGRATLFVEDDGPGISEGNEARVFEPFFTTRRDTGGTGMGLAVVETMLRAQGADITLAPGQKGRGARFAIGF</sequence>